<evidence type="ECO:0000313" key="2">
    <source>
        <dbReference type="Proteomes" id="UP000198584"/>
    </source>
</evidence>
<dbReference type="InterPro" id="IPR026988">
    <property type="entry name" value="YaaC-like"/>
</dbReference>
<evidence type="ECO:0000313" key="1">
    <source>
        <dbReference type="EMBL" id="SDZ95193.1"/>
    </source>
</evidence>
<dbReference type="Pfam" id="PF14175">
    <property type="entry name" value="YaaC"/>
    <property type="match status" value="1"/>
</dbReference>
<protein>
    <submittedName>
        <fullName evidence="1">YaaC-like Protein</fullName>
    </submittedName>
</protein>
<name>A0A1H3X7F5_9BACI</name>
<organism evidence="1 2">
    <name type="scientific">Thalassobacillus cyri</name>
    <dbReference type="NCBI Taxonomy" id="571932"/>
    <lineage>
        <taxon>Bacteria</taxon>
        <taxon>Bacillati</taxon>
        <taxon>Bacillota</taxon>
        <taxon>Bacilli</taxon>
        <taxon>Bacillales</taxon>
        <taxon>Bacillaceae</taxon>
        <taxon>Thalassobacillus</taxon>
    </lineage>
</organism>
<sequence>MLQNNQSFLTYLQAVPNTRNYLTHCYEKQGILEAKTKAYRNSERFCYFLEHGRNFLATGKSSPLTVQPMLLFYGLGHLLKACLLVKDPDYPSSSKVLAHGLTTRKRKKQNYSFTQDEVKIQPQGLFSYACERLFNCSPFQSDKAGMENLLQLLPDMQEIYQWSNKQPLCKVAGLGDTKIIFPLNQLYDHQLTERKLKQRFSKFSVVSWKQEKDRLHIEMEQPFTPYFSQPFYYSSMQKAFYTSYARDTLDHLPEMMIHYILLYNLSMICRYEVEWWMDLHHIRDTSDYALLTHFISLTSKESERMVQHWLLAQK</sequence>
<dbReference type="STRING" id="571932.SAMN05421743_10265"/>
<dbReference type="Proteomes" id="UP000198584">
    <property type="component" value="Unassembled WGS sequence"/>
</dbReference>
<dbReference type="EMBL" id="FNQR01000002">
    <property type="protein sequence ID" value="SDZ95193.1"/>
    <property type="molecule type" value="Genomic_DNA"/>
</dbReference>
<reference evidence="1 2" key="1">
    <citation type="submission" date="2016-10" db="EMBL/GenBank/DDBJ databases">
        <authorList>
            <person name="de Groot N.N."/>
        </authorList>
    </citation>
    <scope>NUCLEOTIDE SEQUENCE [LARGE SCALE GENOMIC DNA]</scope>
    <source>
        <strain evidence="1 2">CCM7597</strain>
    </source>
</reference>
<dbReference type="AlphaFoldDB" id="A0A1H3X7F5"/>
<accession>A0A1H3X7F5</accession>
<keyword evidence="2" id="KW-1185">Reference proteome</keyword>
<dbReference type="RefSeq" id="WP_176791299.1">
    <property type="nucleotide sequence ID" value="NZ_FNQR01000002.1"/>
</dbReference>
<proteinExistence type="predicted"/>
<gene>
    <name evidence="1" type="ORF">SAMN05421743_10265</name>
</gene>